<dbReference type="SUPFAM" id="SSF47413">
    <property type="entry name" value="lambda repressor-like DNA-binding domains"/>
    <property type="match status" value="1"/>
</dbReference>
<sequence>MREAAGLTARFAAELIGTTPIQMSQVEAGKAGVSEARLR</sequence>
<name>A0A1R1S406_9ACTN</name>
<organism evidence="1 2">
    <name type="scientific">Streptomyces sparsogenes DSM 40356</name>
    <dbReference type="NCBI Taxonomy" id="1331668"/>
    <lineage>
        <taxon>Bacteria</taxon>
        <taxon>Bacillati</taxon>
        <taxon>Actinomycetota</taxon>
        <taxon>Actinomycetes</taxon>
        <taxon>Kitasatosporales</taxon>
        <taxon>Streptomycetaceae</taxon>
        <taxon>Streptomyces</taxon>
    </lineage>
</organism>
<evidence type="ECO:0000313" key="1">
    <source>
        <dbReference type="EMBL" id="OMI32919.1"/>
    </source>
</evidence>
<proteinExistence type="predicted"/>
<protein>
    <submittedName>
        <fullName evidence="1">Helix-turn-helix domain-containing protein</fullName>
    </submittedName>
</protein>
<dbReference type="Proteomes" id="UP000186168">
    <property type="component" value="Unassembled WGS sequence"/>
</dbReference>
<gene>
    <name evidence="1" type="ORF">SPAR_44093</name>
</gene>
<dbReference type="GO" id="GO:0003677">
    <property type="term" value="F:DNA binding"/>
    <property type="evidence" value="ECO:0007669"/>
    <property type="project" value="InterPro"/>
</dbReference>
<dbReference type="InterPro" id="IPR010982">
    <property type="entry name" value="Lambda_DNA-bd_dom_sf"/>
</dbReference>
<reference evidence="1 2" key="1">
    <citation type="submission" date="2013-05" db="EMBL/GenBank/DDBJ databases">
        <title>Genome sequence of Streptomyces sparsogenes DSM 40356.</title>
        <authorList>
            <person name="Coyne S."/>
            <person name="Seebeck F.P."/>
        </authorList>
    </citation>
    <scope>NUCLEOTIDE SEQUENCE [LARGE SCALE GENOMIC DNA]</scope>
    <source>
        <strain evidence="1 2">DSM 40356</strain>
    </source>
</reference>
<keyword evidence="2" id="KW-1185">Reference proteome</keyword>
<evidence type="ECO:0000313" key="2">
    <source>
        <dbReference type="Proteomes" id="UP000186168"/>
    </source>
</evidence>
<comment type="caution">
    <text evidence="1">The sequence shown here is derived from an EMBL/GenBank/DDBJ whole genome shotgun (WGS) entry which is preliminary data.</text>
</comment>
<accession>A0A1R1S406</accession>
<dbReference type="EMBL" id="ASQP01000643">
    <property type="protein sequence ID" value="OMI32919.1"/>
    <property type="molecule type" value="Genomic_DNA"/>
</dbReference>
<feature type="non-terminal residue" evidence="1">
    <location>
        <position position="39"/>
    </location>
</feature>
<dbReference type="AlphaFoldDB" id="A0A1R1S406"/>